<dbReference type="PANTHER" id="PTHR30246">
    <property type="entry name" value="2-KETO-3-DEOXY-6-PHOSPHOGLUCONATE ALDOLASE"/>
    <property type="match status" value="1"/>
</dbReference>
<evidence type="ECO:0000313" key="7">
    <source>
        <dbReference type="Proteomes" id="UP001172036"/>
    </source>
</evidence>
<gene>
    <name evidence="6" type="ORF">OC680_00290</name>
</gene>
<evidence type="ECO:0000256" key="4">
    <source>
        <dbReference type="ARBA" id="ARBA00023239"/>
    </source>
</evidence>
<reference evidence="6 7" key="1">
    <citation type="journal article" date="2023" name="Int. J. Syst. Evol. Microbiol.">
        <title>The observation of taxonomic boundaries for the 16SrII and 16SrXXV phytoplasmas using genome-based delimitation.</title>
        <authorList>
            <person name="Rodrigues Jardim B."/>
            <person name="Tran-Nguyen L.T.T."/>
            <person name="Gambley C."/>
            <person name="Al-Sadi A.M."/>
            <person name="Al-Subhi A.M."/>
            <person name="Foissac X."/>
            <person name="Salar P."/>
            <person name="Cai H."/>
            <person name="Yang J.Y."/>
            <person name="Davis R."/>
            <person name="Jones L."/>
            <person name="Rodoni B."/>
            <person name="Constable F.E."/>
        </authorList>
    </citation>
    <scope>NUCLEOTIDE SEQUENCE [LARGE SCALE GENOMIC DNA]</scope>
    <source>
        <strain evidence="6">BAWM-155c</strain>
    </source>
</reference>
<protein>
    <submittedName>
        <fullName evidence="6">Bifunctional 4-hydroxy-2-oxoglutarate aldolase/2-dehydro-3-deoxy-phosphogluconate aldolase</fullName>
    </submittedName>
</protein>
<dbReference type="RefSeq" id="WP_304515125.1">
    <property type="nucleotide sequence ID" value="NZ_JAOSID010000001.1"/>
</dbReference>
<dbReference type="EMBL" id="JAOSID010000001">
    <property type="protein sequence ID" value="MDO8167923.1"/>
    <property type="molecule type" value="Genomic_DNA"/>
</dbReference>
<comment type="caution">
    <text evidence="6">The sequence shown here is derived from an EMBL/GenBank/DDBJ whole genome shotgun (WGS) entry which is preliminary data.</text>
</comment>
<dbReference type="SUPFAM" id="SSF51569">
    <property type="entry name" value="Aldolase"/>
    <property type="match status" value="1"/>
</dbReference>
<name>A0ABT9DCT1_9MOLU</name>
<evidence type="ECO:0000256" key="2">
    <source>
        <dbReference type="ARBA" id="ARBA00006906"/>
    </source>
</evidence>
<evidence type="ECO:0000256" key="1">
    <source>
        <dbReference type="ARBA" id="ARBA00004761"/>
    </source>
</evidence>
<comment type="subunit">
    <text evidence="3">Homotrimer.</text>
</comment>
<proteinExistence type="inferred from homology"/>
<organism evidence="6 7">
    <name type="scientific">Candidatus Phytoplasma melaleucae</name>
    <dbReference type="NCBI Taxonomy" id="2982630"/>
    <lineage>
        <taxon>Bacteria</taxon>
        <taxon>Bacillati</taxon>
        <taxon>Mycoplasmatota</taxon>
        <taxon>Mollicutes</taxon>
        <taxon>Acholeplasmatales</taxon>
        <taxon>Acholeplasmataceae</taxon>
        <taxon>Candidatus Phytoplasma</taxon>
    </lineage>
</organism>
<dbReference type="CDD" id="cd00452">
    <property type="entry name" value="KDPG_aldolase"/>
    <property type="match status" value="1"/>
</dbReference>
<evidence type="ECO:0000256" key="5">
    <source>
        <dbReference type="ARBA" id="ARBA00023277"/>
    </source>
</evidence>
<dbReference type="Gene3D" id="3.20.20.70">
    <property type="entry name" value="Aldolase class I"/>
    <property type="match status" value="1"/>
</dbReference>
<comment type="similarity">
    <text evidence="2">Belongs to the KHG/KDPG aldolase family.</text>
</comment>
<accession>A0ABT9DCT1</accession>
<comment type="pathway">
    <text evidence="1">Carbohydrate acid metabolism.</text>
</comment>
<keyword evidence="4" id="KW-0456">Lyase</keyword>
<dbReference type="PANTHER" id="PTHR30246:SF1">
    <property type="entry name" value="2-DEHYDRO-3-DEOXY-6-PHOSPHOGALACTONATE ALDOLASE-RELATED"/>
    <property type="match status" value="1"/>
</dbReference>
<sequence length="226" mass="25224">MKSITNIIQNLKQSPLSVIVRTKKFENACRILKNTLENGFSFAEVTLTIPNAYTLIEETSRKYPQATIGAGTVLTLKEAQKAIHSGAEYLVSPVYNEDILKWALEKNILYIPGVMTVNEMYYVFQKGASLLKVYPVSCFSPETLKLISNPFPYFKILATGGVDLTNIISYFKAGVWAVGITGVLGSDEHGGLVDEQEIASLAIKYVNIVKHITTEREREKHLYVNK</sequence>
<keyword evidence="7" id="KW-1185">Reference proteome</keyword>
<dbReference type="InterPro" id="IPR013785">
    <property type="entry name" value="Aldolase_TIM"/>
</dbReference>
<dbReference type="Proteomes" id="UP001172036">
    <property type="component" value="Unassembled WGS sequence"/>
</dbReference>
<evidence type="ECO:0000256" key="3">
    <source>
        <dbReference type="ARBA" id="ARBA00011233"/>
    </source>
</evidence>
<dbReference type="InterPro" id="IPR000887">
    <property type="entry name" value="Aldlse_KDPG_KHG"/>
</dbReference>
<evidence type="ECO:0000313" key="6">
    <source>
        <dbReference type="EMBL" id="MDO8167923.1"/>
    </source>
</evidence>
<dbReference type="Pfam" id="PF01081">
    <property type="entry name" value="Aldolase"/>
    <property type="match status" value="1"/>
</dbReference>
<keyword evidence="5" id="KW-0119">Carbohydrate metabolism</keyword>